<evidence type="ECO:0000313" key="1">
    <source>
        <dbReference type="EMBL" id="PSU31709.1"/>
    </source>
</evidence>
<proteinExistence type="predicted"/>
<dbReference type="Proteomes" id="UP000241222">
    <property type="component" value="Unassembled WGS sequence"/>
</dbReference>
<comment type="caution">
    <text evidence="1">The sequence shown here is derived from an EMBL/GenBank/DDBJ whole genome shotgun (WGS) entry which is preliminary data.</text>
</comment>
<evidence type="ECO:0000313" key="2">
    <source>
        <dbReference type="Proteomes" id="UP000241222"/>
    </source>
</evidence>
<organism evidence="1 2">
    <name type="scientific">Photobacterium lutimaris</name>
    <dbReference type="NCBI Taxonomy" id="388278"/>
    <lineage>
        <taxon>Bacteria</taxon>
        <taxon>Pseudomonadati</taxon>
        <taxon>Pseudomonadota</taxon>
        <taxon>Gammaproteobacteria</taxon>
        <taxon>Vibrionales</taxon>
        <taxon>Vibrionaceae</taxon>
        <taxon>Photobacterium</taxon>
    </lineage>
</organism>
<name>A0A2T3ITL6_9GAMM</name>
<gene>
    <name evidence="1" type="ORF">C9I99_21210</name>
</gene>
<dbReference type="EMBL" id="PYMH01000013">
    <property type="protein sequence ID" value="PSU31709.1"/>
    <property type="molecule type" value="Genomic_DNA"/>
</dbReference>
<reference evidence="1 2" key="1">
    <citation type="submission" date="2018-03" db="EMBL/GenBank/DDBJ databases">
        <title>Whole genome sequencing of Histamine producing bacteria.</title>
        <authorList>
            <person name="Butler K."/>
        </authorList>
    </citation>
    <scope>NUCLEOTIDE SEQUENCE [LARGE SCALE GENOMIC DNA]</scope>
    <source>
        <strain evidence="1 2">JCM 13586</strain>
    </source>
</reference>
<keyword evidence="2" id="KW-1185">Reference proteome</keyword>
<sequence>MNNMGFIITTKMKLDAFGIKWLPISLRRFWATSGGWFWMPCPVCGHEFGGHESSCVTIPKCLVNELPSQEELNEKIRSDGIAGSVRDLICSSCAIKLITNNDARLSDTRD</sequence>
<protein>
    <submittedName>
        <fullName evidence="1">Uncharacterized protein</fullName>
    </submittedName>
</protein>
<accession>A0A2T3ITL6</accession>
<dbReference type="AlphaFoldDB" id="A0A2T3ITL6"/>